<evidence type="ECO:0000256" key="2">
    <source>
        <dbReference type="ARBA" id="ARBA00022723"/>
    </source>
</evidence>
<keyword evidence="1" id="KW-0001">2Fe-2S</keyword>
<evidence type="ECO:0000256" key="4">
    <source>
        <dbReference type="ARBA" id="ARBA00023014"/>
    </source>
</evidence>
<dbReference type="GO" id="GO:0005737">
    <property type="term" value="C:cytoplasm"/>
    <property type="evidence" value="ECO:0007669"/>
    <property type="project" value="UniProtKB-ARBA"/>
</dbReference>
<dbReference type="InterPro" id="IPR052950">
    <property type="entry name" value="CISD"/>
</dbReference>
<evidence type="ECO:0000313" key="6">
    <source>
        <dbReference type="EMBL" id="MPN15404.1"/>
    </source>
</evidence>
<dbReference type="Pfam" id="PF09360">
    <property type="entry name" value="zf-CDGSH"/>
    <property type="match status" value="2"/>
</dbReference>
<dbReference type="InterPro" id="IPR018967">
    <property type="entry name" value="FeS-contain_CDGSH-typ"/>
</dbReference>
<dbReference type="Pfam" id="PF06902">
    <property type="entry name" value="Fer4_19"/>
    <property type="match status" value="1"/>
</dbReference>
<evidence type="ECO:0000256" key="1">
    <source>
        <dbReference type="ARBA" id="ARBA00022714"/>
    </source>
</evidence>
<dbReference type="GO" id="GO:0051537">
    <property type="term" value="F:2 iron, 2 sulfur cluster binding"/>
    <property type="evidence" value="ECO:0007669"/>
    <property type="project" value="UniProtKB-KW"/>
</dbReference>
<dbReference type="PANTHER" id="PTHR46491:SF3">
    <property type="entry name" value="CDGSH IRON-SULFUR DOMAIN-CONTAINING PROTEIN 3, MITOCHONDRIAL"/>
    <property type="match status" value="1"/>
</dbReference>
<evidence type="ECO:0000256" key="3">
    <source>
        <dbReference type="ARBA" id="ARBA00023004"/>
    </source>
</evidence>
<dbReference type="GO" id="GO:0046872">
    <property type="term" value="F:metal ion binding"/>
    <property type="evidence" value="ECO:0007669"/>
    <property type="project" value="UniProtKB-KW"/>
</dbReference>
<dbReference type="InterPro" id="IPR042216">
    <property type="entry name" value="MitoNEET_CISD"/>
</dbReference>
<sequence>MPISEKVITPEGKGYVWKDGREIEQKGRYALCRCGRTEGAPFCDGNHADGVPFRGRETAGRKPYDKRAKTLKGRGMDLKDDGRCAFARFCHTDAGDVWKLAKKSDDPKNYEAALKAANECPAGRLVAYDKDGALREAELEQEIIVVQDPEKSCSGGYYVKGGIRLISSDGEEYETRNRYMLCRCGASKDAPFCDASHVSRHFSDRK</sequence>
<dbReference type="InterPro" id="IPR010693">
    <property type="entry name" value="Divergent_4Fe-4S_mono-cluster"/>
</dbReference>
<proteinExistence type="predicted"/>
<dbReference type="AlphaFoldDB" id="A0A645FTQ5"/>
<keyword evidence="2" id="KW-0479">Metal-binding</keyword>
<evidence type="ECO:0000259" key="5">
    <source>
        <dbReference type="SMART" id="SM00704"/>
    </source>
</evidence>
<name>A0A645FTQ5_9ZZZZ</name>
<protein>
    <recommendedName>
        <fullName evidence="5">Iron-binding zinc finger CDGSH type domain-containing protein</fullName>
    </recommendedName>
</protein>
<organism evidence="6">
    <name type="scientific">bioreactor metagenome</name>
    <dbReference type="NCBI Taxonomy" id="1076179"/>
    <lineage>
        <taxon>unclassified sequences</taxon>
        <taxon>metagenomes</taxon>
        <taxon>ecological metagenomes</taxon>
    </lineage>
</organism>
<reference evidence="6" key="1">
    <citation type="submission" date="2019-08" db="EMBL/GenBank/DDBJ databases">
        <authorList>
            <person name="Kucharzyk K."/>
            <person name="Murdoch R.W."/>
            <person name="Higgins S."/>
            <person name="Loffler F."/>
        </authorList>
    </citation>
    <scope>NUCLEOTIDE SEQUENCE</scope>
</reference>
<accession>A0A645FTQ5</accession>
<dbReference type="PANTHER" id="PTHR46491">
    <property type="entry name" value="CDGSH IRON SULFUR DOMAIN PROTEIN HOMOLOG"/>
    <property type="match status" value="1"/>
</dbReference>
<feature type="domain" description="Iron-binding zinc finger CDGSH type" evidence="5">
    <location>
        <begin position="19"/>
        <end position="53"/>
    </location>
</feature>
<keyword evidence="3" id="KW-0408">Iron</keyword>
<dbReference type="Gene3D" id="3.40.5.90">
    <property type="entry name" value="CDGSH iron-sulfur domain, mitoNEET-type"/>
    <property type="match status" value="2"/>
</dbReference>
<feature type="domain" description="Iron-binding zinc finger CDGSH type" evidence="5">
    <location>
        <begin position="166"/>
        <end position="203"/>
    </location>
</feature>
<dbReference type="EMBL" id="VSSQ01062164">
    <property type="protein sequence ID" value="MPN15404.1"/>
    <property type="molecule type" value="Genomic_DNA"/>
</dbReference>
<dbReference type="SMART" id="SM00704">
    <property type="entry name" value="ZnF_CDGSH"/>
    <property type="match status" value="2"/>
</dbReference>
<gene>
    <name evidence="6" type="ORF">SDC9_162736</name>
</gene>
<keyword evidence="4" id="KW-0411">Iron-sulfur</keyword>
<comment type="caution">
    <text evidence="6">The sequence shown here is derived from an EMBL/GenBank/DDBJ whole genome shotgun (WGS) entry which is preliminary data.</text>
</comment>